<sequence>MGKGKKKKEQQKLLSLTNIANKHDGHITHHEFCGNFGIAIDKEKGFVFFNKDVNGEITEGFVDLNLIQECKVINTSVSVTKNKETYKMIERLDLFFKSDNHTSKDIKWEFFSRENNLQLYGEFQASERWSKLINEQIKMKVY</sequence>
<organism evidence="1 2">
    <name type="scientific">Arcticibacterium luteifluviistationis</name>
    <dbReference type="NCBI Taxonomy" id="1784714"/>
    <lineage>
        <taxon>Bacteria</taxon>
        <taxon>Pseudomonadati</taxon>
        <taxon>Bacteroidota</taxon>
        <taxon>Cytophagia</taxon>
        <taxon>Cytophagales</taxon>
        <taxon>Leadbetterellaceae</taxon>
        <taxon>Arcticibacterium</taxon>
    </lineage>
</organism>
<dbReference type="OrthoDB" id="1524706at2"/>
<evidence type="ECO:0000313" key="2">
    <source>
        <dbReference type="Proteomes" id="UP000249873"/>
    </source>
</evidence>
<name>A0A2Z4G7X4_9BACT</name>
<dbReference type="KEGG" id="als:DJ013_03535"/>
<dbReference type="AlphaFoldDB" id="A0A2Z4G7X4"/>
<dbReference type="Proteomes" id="UP000249873">
    <property type="component" value="Chromosome"/>
</dbReference>
<keyword evidence="2" id="KW-1185">Reference proteome</keyword>
<gene>
    <name evidence="1" type="ORF">DJ013_03535</name>
</gene>
<dbReference type="EMBL" id="CP029480">
    <property type="protein sequence ID" value="AWV97289.1"/>
    <property type="molecule type" value="Genomic_DNA"/>
</dbReference>
<evidence type="ECO:0000313" key="1">
    <source>
        <dbReference type="EMBL" id="AWV97289.1"/>
    </source>
</evidence>
<accession>A0A2Z4G7X4</accession>
<proteinExistence type="predicted"/>
<reference evidence="1 2" key="1">
    <citation type="submission" date="2018-05" db="EMBL/GenBank/DDBJ databases">
        <title>Complete genome sequence of Arcticibacterium luteifluviistationis SM1504T, a cytophagaceae bacterium isolated from Arctic surface seawater.</title>
        <authorList>
            <person name="Li Y."/>
            <person name="Qin Q.-L."/>
        </authorList>
    </citation>
    <scope>NUCLEOTIDE SEQUENCE [LARGE SCALE GENOMIC DNA]</scope>
    <source>
        <strain evidence="1 2">SM1504</strain>
    </source>
</reference>
<protein>
    <submittedName>
        <fullName evidence="1">Uncharacterized protein</fullName>
    </submittedName>
</protein>